<feature type="compositionally biased region" description="Low complexity" evidence="1">
    <location>
        <begin position="110"/>
        <end position="139"/>
    </location>
</feature>
<reference evidence="2 3" key="1">
    <citation type="journal article" date="2024" name="BMC Genomics">
        <title>Genome assembly of redclaw crayfish (Cherax quadricarinatus) provides insights into its immune adaptation and hypoxia tolerance.</title>
        <authorList>
            <person name="Liu Z."/>
            <person name="Zheng J."/>
            <person name="Li H."/>
            <person name="Fang K."/>
            <person name="Wang S."/>
            <person name="He J."/>
            <person name="Zhou D."/>
            <person name="Weng S."/>
            <person name="Chi M."/>
            <person name="Gu Z."/>
            <person name="He J."/>
            <person name="Li F."/>
            <person name="Wang M."/>
        </authorList>
    </citation>
    <scope>NUCLEOTIDE SEQUENCE [LARGE SCALE GENOMIC DNA]</scope>
    <source>
        <strain evidence="2">ZL_2023a</strain>
    </source>
</reference>
<evidence type="ECO:0000256" key="1">
    <source>
        <dbReference type="SAM" id="MobiDB-lite"/>
    </source>
</evidence>
<proteinExistence type="predicted"/>
<accession>A0AAW0WHC8</accession>
<sequence length="139" mass="15429">DPSIIRVSCRQGFHEDPVGGCRPVFNPTPYFPHSPRPNRHTSVASILPSIRSPSRIPRPEVQTQRELIRQFNISRRPSWFGRSLTEPKGPESSKTPSSRLEQVLMPMPVTTTTTSTTTTTPTTTPSTITPSTTTLDCDD</sequence>
<gene>
    <name evidence="2" type="ORF">OTU49_007627</name>
</gene>
<dbReference type="EMBL" id="JARKIK010000061">
    <property type="protein sequence ID" value="KAK8731486.1"/>
    <property type="molecule type" value="Genomic_DNA"/>
</dbReference>
<dbReference type="Proteomes" id="UP001445076">
    <property type="component" value="Unassembled WGS sequence"/>
</dbReference>
<feature type="non-terminal residue" evidence="2">
    <location>
        <position position="1"/>
    </location>
</feature>
<comment type="caution">
    <text evidence="2">The sequence shown here is derived from an EMBL/GenBank/DDBJ whole genome shotgun (WGS) entry which is preliminary data.</text>
</comment>
<evidence type="ECO:0000313" key="3">
    <source>
        <dbReference type="Proteomes" id="UP001445076"/>
    </source>
</evidence>
<name>A0AAW0WHC8_CHEQU</name>
<evidence type="ECO:0000313" key="2">
    <source>
        <dbReference type="EMBL" id="KAK8731486.1"/>
    </source>
</evidence>
<protein>
    <submittedName>
        <fullName evidence="2">Uncharacterized protein</fullName>
    </submittedName>
</protein>
<feature type="region of interest" description="Disordered" evidence="1">
    <location>
        <begin position="76"/>
        <end position="139"/>
    </location>
</feature>
<dbReference type="AlphaFoldDB" id="A0AAW0WHC8"/>
<keyword evidence="3" id="KW-1185">Reference proteome</keyword>
<organism evidence="2 3">
    <name type="scientific">Cherax quadricarinatus</name>
    <name type="common">Australian red claw crayfish</name>
    <dbReference type="NCBI Taxonomy" id="27406"/>
    <lineage>
        <taxon>Eukaryota</taxon>
        <taxon>Metazoa</taxon>
        <taxon>Ecdysozoa</taxon>
        <taxon>Arthropoda</taxon>
        <taxon>Crustacea</taxon>
        <taxon>Multicrustacea</taxon>
        <taxon>Malacostraca</taxon>
        <taxon>Eumalacostraca</taxon>
        <taxon>Eucarida</taxon>
        <taxon>Decapoda</taxon>
        <taxon>Pleocyemata</taxon>
        <taxon>Astacidea</taxon>
        <taxon>Parastacoidea</taxon>
        <taxon>Parastacidae</taxon>
        <taxon>Cherax</taxon>
    </lineage>
</organism>